<evidence type="ECO:0000313" key="3">
    <source>
        <dbReference type="Proteomes" id="UP001232001"/>
    </source>
</evidence>
<protein>
    <submittedName>
        <fullName evidence="2">Uncharacterized protein</fullName>
    </submittedName>
</protein>
<feature type="transmembrane region" description="Helical" evidence="1">
    <location>
        <begin position="121"/>
        <end position="138"/>
    </location>
</feature>
<name>A0ABY8L374_9FLAO</name>
<dbReference type="RefSeq" id="WP_279650702.1">
    <property type="nucleotide sequence ID" value="NZ_CP122539.1"/>
</dbReference>
<keyword evidence="1" id="KW-0812">Transmembrane</keyword>
<proteinExistence type="predicted"/>
<reference evidence="2 3" key="1">
    <citation type="submission" date="2023-04" db="EMBL/GenBank/DDBJ databases">
        <title>Tenacibaculum tangerinum sp. nov., isolated from sea tidal flat of South Korea.</title>
        <authorList>
            <person name="Lee S.H."/>
            <person name="Kim J.-J."/>
        </authorList>
    </citation>
    <scope>NUCLEOTIDE SEQUENCE [LARGE SCALE GENOMIC DNA]</scope>
    <source>
        <strain evidence="2 3">GRR-S3-23</strain>
    </source>
</reference>
<dbReference type="Proteomes" id="UP001232001">
    <property type="component" value="Chromosome"/>
</dbReference>
<feature type="transmembrane region" description="Helical" evidence="1">
    <location>
        <begin position="150"/>
        <end position="170"/>
    </location>
</feature>
<evidence type="ECO:0000313" key="2">
    <source>
        <dbReference type="EMBL" id="WGH74808.1"/>
    </source>
</evidence>
<feature type="transmembrane region" description="Helical" evidence="1">
    <location>
        <begin position="86"/>
        <end position="109"/>
    </location>
</feature>
<gene>
    <name evidence="2" type="ORF">P8625_12040</name>
</gene>
<keyword evidence="3" id="KW-1185">Reference proteome</keyword>
<feature type="transmembrane region" description="Helical" evidence="1">
    <location>
        <begin position="182"/>
        <end position="202"/>
    </location>
</feature>
<accession>A0ABY8L374</accession>
<sequence length="218" mass="26231">MELTKEQIKKIDNRLKRKGINYWDLRIEMVDHIVSDIEENATSNDFKVALEKSLDKLGWRGSLHKQNQEGWQNVNRKYRREYAKEILHFIKSIKNMSTFIFFSFVYYLISKHLNFDDFKKLSLAMFLVPLVIFLFLTTKQLMKKYGKSVNVDYGMFYFLFPFLMINFPLQLIKEFTEDFQKISIIIIVSLFWVFSYIGYKVYRTAITVVEKMKKELTL</sequence>
<evidence type="ECO:0000256" key="1">
    <source>
        <dbReference type="SAM" id="Phobius"/>
    </source>
</evidence>
<keyword evidence="1" id="KW-0472">Membrane</keyword>
<organism evidence="2 3">
    <name type="scientific">Tenacibaculum tangerinum</name>
    <dbReference type="NCBI Taxonomy" id="3038772"/>
    <lineage>
        <taxon>Bacteria</taxon>
        <taxon>Pseudomonadati</taxon>
        <taxon>Bacteroidota</taxon>
        <taxon>Flavobacteriia</taxon>
        <taxon>Flavobacteriales</taxon>
        <taxon>Flavobacteriaceae</taxon>
        <taxon>Tenacibaculum</taxon>
    </lineage>
</organism>
<dbReference type="EMBL" id="CP122539">
    <property type="protein sequence ID" value="WGH74808.1"/>
    <property type="molecule type" value="Genomic_DNA"/>
</dbReference>
<keyword evidence="1" id="KW-1133">Transmembrane helix</keyword>